<keyword evidence="2" id="KW-1185">Reference proteome</keyword>
<accession>A0ABQ9Y391</accession>
<reference evidence="1 2" key="1">
    <citation type="journal article" date="2022" name="bioRxiv">
        <title>Genomics of Preaxostyla Flagellates Illuminates Evolutionary Transitions and the Path Towards Mitochondrial Loss.</title>
        <authorList>
            <person name="Novak L.V.F."/>
            <person name="Treitli S.C."/>
            <person name="Pyrih J."/>
            <person name="Halakuc P."/>
            <person name="Pipaliya S.V."/>
            <person name="Vacek V."/>
            <person name="Brzon O."/>
            <person name="Soukal P."/>
            <person name="Eme L."/>
            <person name="Dacks J.B."/>
            <person name="Karnkowska A."/>
            <person name="Elias M."/>
            <person name="Hampl V."/>
        </authorList>
    </citation>
    <scope>NUCLEOTIDE SEQUENCE [LARGE SCALE GENOMIC DNA]</scope>
    <source>
        <strain evidence="1">NAU3</strain>
        <tissue evidence="1">Gut</tissue>
    </source>
</reference>
<evidence type="ECO:0000313" key="2">
    <source>
        <dbReference type="Proteomes" id="UP001281761"/>
    </source>
</evidence>
<dbReference type="EMBL" id="JARBJD010000040">
    <property type="protein sequence ID" value="KAK2958206.1"/>
    <property type="molecule type" value="Genomic_DNA"/>
</dbReference>
<sequence>MTTLVQLISESFSVQVTQHCIDQDPCVFLRGGHPETQAVVHFEEYVVDTVAVLQTIKMPCQEERDRQRR</sequence>
<evidence type="ECO:0000313" key="1">
    <source>
        <dbReference type="EMBL" id="KAK2958206.1"/>
    </source>
</evidence>
<dbReference type="Proteomes" id="UP001281761">
    <property type="component" value="Unassembled WGS sequence"/>
</dbReference>
<comment type="caution">
    <text evidence="1">The sequence shown here is derived from an EMBL/GenBank/DDBJ whole genome shotgun (WGS) entry which is preliminary data.</text>
</comment>
<proteinExistence type="predicted"/>
<protein>
    <submittedName>
        <fullName evidence="1">Uncharacterized protein</fullName>
    </submittedName>
</protein>
<organism evidence="1 2">
    <name type="scientific">Blattamonas nauphoetae</name>
    <dbReference type="NCBI Taxonomy" id="2049346"/>
    <lineage>
        <taxon>Eukaryota</taxon>
        <taxon>Metamonada</taxon>
        <taxon>Preaxostyla</taxon>
        <taxon>Oxymonadida</taxon>
        <taxon>Blattamonas</taxon>
    </lineage>
</organism>
<gene>
    <name evidence="1" type="ORF">BLNAU_6910</name>
</gene>
<name>A0ABQ9Y391_9EUKA</name>